<dbReference type="Proteomes" id="UP000598174">
    <property type="component" value="Unassembled WGS sequence"/>
</dbReference>
<dbReference type="AlphaFoldDB" id="A0A919JB23"/>
<dbReference type="RefSeq" id="WP_203823105.1">
    <property type="nucleotide sequence ID" value="NZ_BAAABP010000005.1"/>
</dbReference>
<proteinExistence type="predicted"/>
<gene>
    <name evidence="1" type="ORF">Afe05nite_86240</name>
</gene>
<dbReference type="EMBL" id="BOMM01000100">
    <property type="protein sequence ID" value="GIE16784.1"/>
    <property type="molecule type" value="Genomic_DNA"/>
</dbReference>
<name>A0A919JB23_9ACTN</name>
<comment type="caution">
    <text evidence="1">The sequence shown here is derived from an EMBL/GenBank/DDBJ whole genome shotgun (WGS) entry which is preliminary data.</text>
</comment>
<organism evidence="1 2">
    <name type="scientific">Paractinoplanes ferrugineus</name>
    <dbReference type="NCBI Taxonomy" id="113564"/>
    <lineage>
        <taxon>Bacteria</taxon>
        <taxon>Bacillati</taxon>
        <taxon>Actinomycetota</taxon>
        <taxon>Actinomycetes</taxon>
        <taxon>Micromonosporales</taxon>
        <taxon>Micromonosporaceae</taxon>
        <taxon>Paractinoplanes</taxon>
    </lineage>
</organism>
<keyword evidence="2" id="KW-1185">Reference proteome</keyword>
<sequence length="97" mass="10626">MPVAIYGASDDLIEVDGDIYEEFNHNDDEPALLGFSDGTVLKVTFDQDGIWRITPVVTGSATFTHEFGQDDKRHSDKATLTGDVRWVVYGSAMASAK</sequence>
<protein>
    <submittedName>
        <fullName evidence="1">Uncharacterized protein</fullName>
    </submittedName>
</protein>
<accession>A0A919JB23</accession>
<evidence type="ECO:0000313" key="1">
    <source>
        <dbReference type="EMBL" id="GIE16784.1"/>
    </source>
</evidence>
<evidence type="ECO:0000313" key="2">
    <source>
        <dbReference type="Proteomes" id="UP000598174"/>
    </source>
</evidence>
<reference evidence="1" key="1">
    <citation type="submission" date="2021-01" db="EMBL/GenBank/DDBJ databases">
        <title>Whole genome shotgun sequence of Actinoplanes ferrugineus NBRC 15555.</title>
        <authorList>
            <person name="Komaki H."/>
            <person name="Tamura T."/>
        </authorList>
    </citation>
    <scope>NUCLEOTIDE SEQUENCE</scope>
    <source>
        <strain evidence="1">NBRC 15555</strain>
    </source>
</reference>